<gene>
    <name evidence="2" type="ORF">QBC42DRAFT_268309</name>
</gene>
<dbReference type="PANTHER" id="PTHR12203">
    <property type="entry name" value="KDEL LYS-ASP-GLU-LEU CONTAINING - RELATED"/>
    <property type="match status" value="1"/>
</dbReference>
<protein>
    <submittedName>
        <fullName evidence="2">KDEL motif-containing protein 1</fullName>
    </submittedName>
</protein>
<keyword evidence="3" id="KW-1185">Reference proteome</keyword>
<dbReference type="EMBL" id="MU864975">
    <property type="protein sequence ID" value="KAK4462282.1"/>
    <property type="molecule type" value="Genomic_DNA"/>
</dbReference>
<dbReference type="InterPro" id="IPR051091">
    <property type="entry name" value="O-Glucosyltr/Glycosyltrsf_90"/>
</dbReference>
<dbReference type="InterPro" id="IPR006598">
    <property type="entry name" value="CAP10"/>
</dbReference>
<feature type="domain" description="Glycosyl transferase CAP10" evidence="1">
    <location>
        <begin position="309"/>
        <end position="601"/>
    </location>
</feature>
<evidence type="ECO:0000313" key="2">
    <source>
        <dbReference type="EMBL" id="KAK4462282.1"/>
    </source>
</evidence>
<proteinExistence type="predicted"/>
<dbReference type="SMART" id="SM00672">
    <property type="entry name" value="CAP10"/>
    <property type="match status" value="1"/>
</dbReference>
<reference evidence="2" key="1">
    <citation type="journal article" date="2023" name="Mol. Phylogenet. Evol.">
        <title>Genome-scale phylogeny and comparative genomics of the fungal order Sordariales.</title>
        <authorList>
            <person name="Hensen N."/>
            <person name="Bonometti L."/>
            <person name="Westerberg I."/>
            <person name="Brannstrom I.O."/>
            <person name="Guillou S."/>
            <person name="Cros-Aarteil S."/>
            <person name="Calhoun S."/>
            <person name="Haridas S."/>
            <person name="Kuo A."/>
            <person name="Mondo S."/>
            <person name="Pangilinan J."/>
            <person name="Riley R."/>
            <person name="LaButti K."/>
            <person name="Andreopoulos B."/>
            <person name="Lipzen A."/>
            <person name="Chen C."/>
            <person name="Yan M."/>
            <person name="Daum C."/>
            <person name="Ng V."/>
            <person name="Clum A."/>
            <person name="Steindorff A."/>
            <person name="Ohm R.A."/>
            <person name="Martin F."/>
            <person name="Silar P."/>
            <person name="Natvig D.O."/>
            <person name="Lalanne C."/>
            <person name="Gautier V."/>
            <person name="Ament-Velasquez S.L."/>
            <person name="Kruys A."/>
            <person name="Hutchinson M.I."/>
            <person name="Powell A.J."/>
            <person name="Barry K."/>
            <person name="Miller A.N."/>
            <person name="Grigoriev I.V."/>
            <person name="Debuchy R."/>
            <person name="Gladieux P."/>
            <person name="Hiltunen Thoren M."/>
            <person name="Johannesson H."/>
        </authorList>
    </citation>
    <scope>NUCLEOTIDE SEQUENCE</scope>
    <source>
        <strain evidence="2">PSN324</strain>
    </source>
</reference>
<organism evidence="2 3">
    <name type="scientific">Cladorrhinum samala</name>
    <dbReference type="NCBI Taxonomy" id="585594"/>
    <lineage>
        <taxon>Eukaryota</taxon>
        <taxon>Fungi</taxon>
        <taxon>Dikarya</taxon>
        <taxon>Ascomycota</taxon>
        <taxon>Pezizomycotina</taxon>
        <taxon>Sordariomycetes</taxon>
        <taxon>Sordariomycetidae</taxon>
        <taxon>Sordariales</taxon>
        <taxon>Podosporaceae</taxon>
        <taxon>Cladorrhinum</taxon>
    </lineage>
</organism>
<dbReference type="PANTHER" id="PTHR12203:SF22">
    <property type="entry name" value="CAPSULE ASSOCIATED PROTEIN"/>
    <property type="match status" value="1"/>
</dbReference>
<dbReference type="Proteomes" id="UP001321749">
    <property type="component" value="Unassembled WGS sequence"/>
</dbReference>
<sequence length="611" mass="69923">MVFPRRPSSFLRFLIPAGLIVLAFYVLGGPTDIYTTHVGPLVVSTPWGSTISAGGHPIESLIRRAEKEFDDKIATASTSVAEAAKAYRERRGRHPPPDFDRWFAFAQEKNAIIVEDFWDQIYHDLEPFWALPPKRIRKDAWDYEMRIEVRNGKASSGSDWFWTKIWLKLLHTIEDKLPDMDLALNAMDEPRLVVPWEEIDGYMTKAAETKKFADLSEVITEYQKLAPPGEGPEKSEITPKKVWENEKHYWLIARRGCPPTSPARQAPVINDFDRTPLIKSSFALEHMENGYVSNYTLSTEVCHQDDLQALEGIFVEPLSTSATNVLFPMFGGSKLAINNEILLPAPMYWNEEERFMGSKGADIPWDEKNDTVMWRGVATGGRNSETNWRSFQRHRFVAMNNATKLTRAETGKEEPTNFALPPAKYGLQAQRAGHLGQWVGNFSDVGFIDLMCNNKDHEGTRCNYTDPYYTIVKGKPMSEQFKSKYLPDIDGNSFSGRYLGFLRSTSLPIKAALWREWHDSRLIAWKHFVPMDSRFGDWYGIMEYFVGNSETGAQPHDEVAKKIAMAGRDWADKALRKEDMQVYVYRLLLEYARVSDPKREKMGWVGDLVSN</sequence>
<name>A0AAV9HNM3_9PEZI</name>
<comment type="caution">
    <text evidence="2">The sequence shown here is derived from an EMBL/GenBank/DDBJ whole genome shotgun (WGS) entry which is preliminary data.</text>
</comment>
<evidence type="ECO:0000313" key="3">
    <source>
        <dbReference type="Proteomes" id="UP001321749"/>
    </source>
</evidence>
<accession>A0AAV9HNM3</accession>
<feature type="non-terminal residue" evidence="2">
    <location>
        <position position="611"/>
    </location>
</feature>
<dbReference type="Pfam" id="PF05686">
    <property type="entry name" value="Glyco_transf_90"/>
    <property type="match status" value="1"/>
</dbReference>
<dbReference type="AlphaFoldDB" id="A0AAV9HNM3"/>
<reference evidence="2" key="2">
    <citation type="submission" date="2023-06" db="EMBL/GenBank/DDBJ databases">
        <authorList>
            <consortium name="Lawrence Berkeley National Laboratory"/>
            <person name="Mondo S.J."/>
            <person name="Hensen N."/>
            <person name="Bonometti L."/>
            <person name="Westerberg I."/>
            <person name="Brannstrom I.O."/>
            <person name="Guillou S."/>
            <person name="Cros-Aarteil S."/>
            <person name="Calhoun S."/>
            <person name="Haridas S."/>
            <person name="Kuo A."/>
            <person name="Pangilinan J."/>
            <person name="Riley R."/>
            <person name="Labutti K."/>
            <person name="Andreopoulos B."/>
            <person name="Lipzen A."/>
            <person name="Chen C."/>
            <person name="Yanf M."/>
            <person name="Daum C."/>
            <person name="Ng V."/>
            <person name="Clum A."/>
            <person name="Steindorff A."/>
            <person name="Ohm R."/>
            <person name="Martin F."/>
            <person name="Silar P."/>
            <person name="Natvig D."/>
            <person name="Lalanne C."/>
            <person name="Gautier V."/>
            <person name="Ament-Velasquez S.L."/>
            <person name="Kruys A."/>
            <person name="Hutchinson M.I."/>
            <person name="Powell A.J."/>
            <person name="Barry K."/>
            <person name="Miller A.N."/>
            <person name="Grigoriev I.V."/>
            <person name="Debuchy R."/>
            <person name="Gladieux P."/>
            <person name="Thoren M.H."/>
            <person name="Johannesson H."/>
        </authorList>
    </citation>
    <scope>NUCLEOTIDE SEQUENCE</scope>
    <source>
        <strain evidence="2">PSN324</strain>
    </source>
</reference>
<evidence type="ECO:0000259" key="1">
    <source>
        <dbReference type="SMART" id="SM00672"/>
    </source>
</evidence>